<dbReference type="KEGG" id="cfer:D4Z93_07145"/>
<name>A0A386H411_9CLOT</name>
<protein>
    <submittedName>
        <fullName evidence="1">DUF4264 domain-containing protein</fullName>
    </submittedName>
</protein>
<accession>A0A386H411</accession>
<proteinExistence type="predicted"/>
<dbReference type="RefSeq" id="WP_119971843.1">
    <property type="nucleotide sequence ID" value="NZ_CP032416.1"/>
</dbReference>
<organism evidence="1 2">
    <name type="scientific">Clostridium fermenticellae</name>
    <dbReference type="NCBI Taxonomy" id="2068654"/>
    <lineage>
        <taxon>Bacteria</taxon>
        <taxon>Bacillati</taxon>
        <taxon>Bacillota</taxon>
        <taxon>Clostridia</taxon>
        <taxon>Eubacteriales</taxon>
        <taxon>Clostridiaceae</taxon>
        <taxon>Clostridium</taxon>
    </lineage>
</organism>
<dbReference type="AlphaFoldDB" id="A0A386H411"/>
<sequence length="54" mass="6388">MQDELELIASKEFSHYEDMYKITDFLNKNLGEYGFIFGISENGGKYIINIYKEK</sequence>
<evidence type="ECO:0000313" key="2">
    <source>
        <dbReference type="Proteomes" id="UP000266301"/>
    </source>
</evidence>
<keyword evidence="2" id="KW-1185">Reference proteome</keyword>
<gene>
    <name evidence="1" type="ORF">D4Z93_07145</name>
</gene>
<dbReference type="InterPro" id="IPR012190">
    <property type="entry name" value="UCP036698"/>
</dbReference>
<dbReference type="Proteomes" id="UP000266301">
    <property type="component" value="Chromosome"/>
</dbReference>
<dbReference type="EMBL" id="CP032416">
    <property type="protein sequence ID" value="AYD40308.1"/>
    <property type="molecule type" value="Genomic_DNA"/>
</dbReference>
<dbReference type="Pfam" id="PF14084">
    <property type="entry name" value="DUF4264"/>
    <property type="match status" value="1"/>
</dbReference>
<evidence type="ECO:0000313" key="1">
    <source>
        <dbReference type="EMBL" id="AYD40308.1"/>
    </source>
</evidence>
<reference evidence="1 2" key="1">
    <citation type="journal article" date="2019" name="Int. J. Syst. Evol. Microbiol.">
        <title>Clostridium fermenticellae sp. nov., isolated from the mud in a fermentation cellar for the production of the Chinese liquor, baijiu.</title>
        <authorList>
            <person name="Xu P.X."/>
            <person name="Chai L.J."/>
            <person name="Qiu T."/>
            <person name="Zhang X.J."/>
            <person name="Lu Z.M."/>
            <person name="Xiao C."/>
            <person name="Wang S.T."/>
            <person name="Shen C.H."/>
            <person name="Shi J.S."/>
            <person name="Xu Z.H."/>
        </authorList>
    </citation>
    <scope>NUCLEOTIDE SEQUENCE [LARGE SCALE GENOMIC DNA]</scope>
    <source>
        <strain evidence="1 2">JN500901</strain>
    </source>
</reference>
<dbReference type="OrthoDB" id="2382360at2"/>